<dbReference type="SMART" id="SM00342">
    <property type="entry name" value="HTH_ARAC"/>
    <property type="match status" value="1"/>
</dbReference>
<dbReference type="PANTHER" id="PTHR47894">
    <property type="entry name" value="HTH-TYPE TRANSCRIPTIONAL REGULATOR GADX"/>
    <property type="match status" value="1"/>
</dbReference>
<evidence type="ECO:0000259" key="4">
    <source>
        <dbReference type="PROSITE" id="PS01124"/>
    </source>
</evidence>
<name>A0A4P6UW11_9HYPH</name>
<dbReference type="GeneID" id="90765888"/>
<sequence length="335" mass="36692">MTRPFVLDIGWAAVLDELRIRPDDLLRAARLPADLLRQERPTVDTAGMLRLWTALAGLTGKSAPGLEIARALPVESFSPPLLAVFCSPNLKVAMERLALFKPLFGPFRLSVSSEDGVLSVCHTPDPGIDLPPDFVGLELAFLVSLARKATRVDIRPRLVSFVDPPERRPYEAYFGVRIRKGSSNRVVFSAEDAARPFLSANPALFSVFEPELRRRLEELPSGASVTERLRAALVETLPSGRAAIGDIAPRLGLSPRSLQRRLGEDGTSFQAELRDLRKRLAEDFLSNTAHSSSEIAYLLGYEDPNSFIRAFHGWTGTTPEAVRRAPAQPGGAPPP</sequence>
<dbReference type="AlphaFoldDB" id="A0A4P6UW11"/>
<evidence type="ECO:0000256" key="2">
    <source>
        <dbReference type="ARBA" id="ARBA00023125"/>
    </source>
</evidence>
<dbReference type="GO" id="GO:0000976">
    <property type="term" value="F:transcription cis-regulatory region binding"/>
    <property type="evidence" value="ECO:0007669"/>
    <property type="project" value="TreeGrafter"/>
</dbReference>
<protein>
    <submittedName>
        <fullName evidence="5">AraC family transcriptional regulator</fullName>
    </submittedName>
</protein>
<dbReference type="GO" id="GO:0005829">
    <property type="term" value="C:cytosol"/>
    <property type="evidence" value="ECO:0007669"/>
    <property type="project" value="TreeGrafter"/>
</dbReference>
<evidence type="ECO:0000313" key="5">
    <source>
        <dbReference type="EMBL" id="QBK29321.1"/>
    </source>
</evidence>
<keyword evidence="6" id="KW-1185">Reference proteome</keyword>
<keyword evidence="1" id="KW-0805">Transcription regulation</keyword>
<proteinExistence type="predicted"/>
<dbReference type="EMBL" id="CP036532">
    <property type="protein sequence ID" value="QBK29321.1"/>
    <property type="molecule type" value="Genomic_DNA"/>
</dbReference>
<dbReference type="Pfam" id="PF12833">
    <property type="entry name" value="HTH_18"/>
    <property type="match status" value="1"/>
</dbReference>
<dbReference type="KEGG" id="rpod:E0E05_01150"/>
<dbReference type="InterPro" id="IPR009057">
    <property type="entry name" value="Homeodomain-like_sf"/>
</dbReference>
<evidence type="ECO:0000256" key="3">
    <source>
        <dbReference type="ARBA" id="ARBA00023163"/>
    </source>
</evidence>
<dbReference type="RefSeq" id="WP_131615022.1">
    <property type="nucleotide sequence ID" value="NZ_CP036532.1"/>
</dbReference>
<dbReference type="GO" id="GO:0003700">
    <property type="term" value="F:DNA-binding transcription factor activity"/>
    <property type="evidence" value="ECO:0007669"/>
    <property type="project" value="InterPro"/>
</dbReference>
<gene>
    <name evidence="5" type="ORF">E0E05_01150</name>
</gene>
<accession>A0A4P6UW11</accession>
<feature type="domain" description="HTH araC/xylS-type" evidence="4">
    <location>
        <begin position="227"/>
        <end position="325"/>
    </location>
</feature>
<dbReference type="PANTHER" id="PTHR47894:SF4">
    <property type="entry name" value="HTH-TYPE TRANSCRIPTIONAL REGULATOR GADX"/>
    <property type="match status" value="1"/>
</dbReference>
<dbReference type="Gene3D" id="1.10.10.60">
    <property type="entry name" value="Homeodomain-like"/>
    <property type="match status" value="1"/>
</dbReference>
<dbReference type="OrthoDB" id="9805730at2"/>
<evidence type="ECO:0000313" key="6">
    <source>
        <dbReference type="Proteomes" id="UP000293719"/>
    </source>
</evidence>
<dbReference type="SUPFAM" id="SSF46689">
    <property type="entry name" value="Homeodomain-like"/>
    <property type="match status" value="1"/>
</dbReference>
<dbReference type="InterPro" id="IPR032687">
    <property type="entry name" value="AraC-type_N"/>
</dbReference>
<organism evidence="5 6">
    <name type="scientific">Roseitalea porphyridii</name>
    <dbReference type="NCBI Taxonomy" id="1852022"/>
    <lineage>
        <taxon>Bacteria</taxon>
        <taxon>Pseudomonadati</taxon>
        <taxon>Pseudomonadota</taxon>
        <taxon>Alphaproteobacteria</taxon>
        <taxon>Hyphomicrobiales</taxon>
        <taxon>Ahrensiaceae</taxon>
        <taxon>Roseitalea</taxon>
    </lineage>
</organism>
<keyword evidence="3" id="KW-0804">Transcription</keyword>
<evidence type="ECO:0000256" key="1">
    <source>
        <dbReference type="ARBA" id="ARBA00023015"/>
    </source>
</evidence>
<dbReference type="Pfam" id="PF12625">
    <property type="entry name" value="Arabinose_bd"/>
    <property type="match status" value="1"/>
</dbReference>
<dbReference type="PROSITE" id="PS01124">
    <property type="entry name" value="HTH_ARAC_FAMILY_2"/>
    <property type="match status" value="1"/>
</dbReference>
<reference evidence="5 6" key="1">
    <citation type="journal article" date="2017" name="Int. J. Syst. Evol. Microbiol.">
        <title>Roseitalea porphyridii gen. nov., sp. nov., isolated from a red alga, and reclassification of Hoeflea suaedae Chung et al. 2013 as Pseudohoeflea suaedae gen. nov., comb. nov.</title>
        <authorList>
            <person name="Hyeon J.W."/>
            <person name="Jeong S.E."/>
            <person name="Baek K."/>
            <person name="Jeon C.O."/>
        </authorList>
    </citation>
    <scope>NUCLEOTIDE SEQUENCE [LARGE SCALE GENOMIC DNA]</scope>
    <source>
        <strain evidence="5 6">MA7-20</strain>
    </source>
</reference>
<dbReference type="InterPro" id="IPR018060">
    <property type="entry name" value="HTH_AraC"/>
</dbReference>
<dbReference type="Proteomes" id="UP000293719">
    <property type="component" value="Chromosome"/>
</dbReference>
<keyword evidence="2" id="KW-0238">DNA-binding</keyword>